<evidence type="ECO:0000256" key="1">
    <source>
        <dbReference type="SAM" id="MobiDB-lite"/>
    </source>
</evidence>
<evidence type="ECO:0000313" key="3">
    <source>
        <dbReference type="Proteomes" id="UP000729402"/>
    </source>
</evidence>
<gene>
    <name evidence="2" type="ORF">GUJ93_ZPchr0458g22760</name>
</gene>
<organism evidence="2 3">
    <name type="scientific">Zizania palustris</name>
    <name type="common">Northern wild rice</name>
    <dbReference type="NCBI Taxonomy" id="103762"/>
    <lineage>
        <taxon>Eukaryota</taxon>
        <taxon>Viridiplantae</taxon>
        <taxon>Streptophyta</taxon>
        <taxon>Embryophyta</taxon>
        <taxon>Tracheophyta</taxon>
        <taxon>Spermatophyta</taxon>
        <taxon>Magnoliopsida</taxon>
        <taxon>Liliopsida</taxon>
        <taxon>Poales</taxon>
        <taxon>Poaceae</taxon>
        <taxon>BOP clade</taxon>
        <taxon>Oryzoideae</taxon>
        <taxon>Oryzeae</taxon>
        <taxon>Zizaniinae</taxon>
        <taxon>Zizania</taxon>
    </lineage>
</organism>
<dbReference type="OrthoDB" id="631791at2759"/>
<accession>A0A8J5UZR6</accession>
<reference evidence="2" key="2">
    <citation type="submission" date="2021-02" db="EMBL/GenBank/DDBJ databases">
        <authorList>
            <person name="Kimball J.A."/>
            <person name="Haas M.W."/>
            <person name="Macchietto M."/>
            <person name="Kono T."/>
            <person name="Duquette J."/>
            <person name="Shao M."/>
        </authorList>
    </citation>
    <scope>NUCLEOTIDE SEQUENCE</scope>
    <source>
        <tissue evidence="2">Fresh leaf tissue</tissue>
    </source>
</reference>
<name>A0A8J5UZR6_ZIZPA</name>
<proteinExistence type="predicted"/>
<comment type="caution">
    <text evidence="2">The sequence shown here is derived from an EMBL/GenBank/DDBJ whole genome shotgun (WGS) entry which is preliminary data.</text>
</comment>
<sequence length="83" mass="8750">MAASFAMQLKDMFFDLVERVTGYGRGDDKNGAAGVQEPNEPASEEVSRSAEVAAPAQHTEIRSRSADPFVSGGSKPKINAAGH</sequence>
<dbReference type="EMBL" id="JAAALK010000953">
    <property type="protein sequence ID" value="KAG8043635.1"/>
    <property type="molecule type" value="Genomic_DNA"/>
</dbReference>
<evidence type="ECO:0000313" key="2">
    <source>
        <dbReference type="EMBL" id="KAG8043635.1"/>
    </source>
</evidence>
<feature type="region of interest" description="Disordered" evidence="1">
    <location>
        <begin position="25"/>
        <end position="83"/>
    </location>
</feature>
<reference evidence="2" key="1">
    <citation type="journal article" date="2021" name="bioRxiv">
        <title>Whole Genome Assembly and Annotation of Northern Wild Rice, Zizania palustris L., Supports a Whole Genome Duplication in the Zizania Genus.</title>
        <authorList>
            <person name="Haas M."/>
            <person name="Kono T."/>
            <person name="Macchietto M."/>
            <person name="Millas R."/>
            <person name="McGilp L."/>
            <person name="Shao M."/>
            <person name="Duquette J."/>
            <person name="Hirsch C.N."/>
            <person name="Kimball J."/>
        </authorList>
    </citation>
    <scope>NUCLEOTIDE SEQUENCE</scope>
    <source>
        <tissue evidence="2">Fresh leaf tissue</tissue>
    </source>
</reference>
<dbReference type="Proteomes" id="UP000729402">
    <property type="component" value="Unassembled WGS sequence"/>
</dbReference>
<keyword evidence="3" id="KW-1185">Reference proteome</keyword>
<dbReference type="AlphaFoldDB" id="A0A8J5UZR6"/>
<protein>
    <submittedName>
        <fullName evidence="2">Uncharacterized protein</fullName>
    </submittedName>
</protein>